<reference evidence="16 17" key="1">
    <citation type="submission" date="2020-08" db="EMBL/GenBank/DDBJ databases">
        <title>Sequencing the genomes of 1000 actinobacteria strains.</title>
        <authorList>
            <person name="Klenk H.-P."/>
        </authorList>
    </citation>
    <scope>NUCLEOTIDE SEQUENCE [LARGE SCALE GENOMIC DNA]</scope>
    <source>
        <strain evidence="16 17">DSM 45582</strain>
    </source>
</reference>
<evidence type="ECO:0000256" key="9">
    <source>
        <dbReference type="ARBA" id="ARBA00023002"/>
    </source>
</evidence>
<keyword evidence="8" id="KW-0521">NADP</keyword>
<evidence type="ECO:0000313" key="17">
    <source>
        <dbReference type="Proteomes" id="UP000580474"/>
    </source>
</evidence>
<dbReference type="PANTHER" id="PTHR42802">
    <property type="entry name" value="MONOOXYGENASE"/>
    <property type="match status" value="1"/>
</dbReference>
<comment type="pathway">
    <text evidence="2">Siderophore biosynthesis.</text>
</comment>
<dbReference type="SUPFAM" id="SSF51905">
    <property type="entry name" value="FAD/NAD(P)-binding domain"/>
    <property type="match status" value="2"/>
</dbReference>
<evidence type="ECO:0000256" key="13">
    <source>
        <dbReference type="ARBA" id="ARBA00032493"/>
    </source>
</evidence>
<evidence type="ECO:0000256" key="8">
    <source>
        <dbReference type="ARBA" id="ARBA00022857"/>
    </source>
</evidence>
<dbReference type="AlphaFoldDB" id="A0A840ND07"/>
<keyword evidence="10" id="KW-0503">Monooxygenase</keyword>
<protein>
    <recommendedName>
        <fullName evidence="5">L-lysine N6-monooxygenase MbtG</fullName>
        <ecNumber evidence="4">1.14.13.59</ecNumber>
    </recommendedName>
    <alternativeName>
        <fullName evidence="14">Lysine 6-N-hydroxylase</fullName>
    </alternativeName>
    <alternativeName>
        <fullName evidence="13">Lysine N6-hydroxylase</fullName>
    </alternativeName>
    <alternativeName>
        <fullName evidence="11">Lysine-N-oxygenase</fullName>
    </alternativeName>
    <alternativeName>
        <fullName evidence="12">Mycobactin synthase protein G</fullName>
    </alternativeName>
</protein>
<dbReference type="Pfam" id="PF13434">
    <property type="entry name" value="Lys_Orn_oxgnase"/>
    <property type="match status" value="1"/>
</dbReference>
<keyword evidence="6" id="KW-0285">Flavoprotein</keyword>
<organism evidence="16 17">
    <name type="scientific">Saccharopolyspora gloriosae</name>
    <dbReference type="NCBI Taxonomy" id="455344"/>
    <lineage>
        <taxon>Bacteria</taxon>
        <taxon>Bacillati</taxon>
        <taxon>Actinomycetota</taxon>
        <taxon>Actinomycetes</taxon>
        <taxon>Pseudonocardiales</taxon>
        <taxon>Pseudonocardiaceae</taxon>
        <taxon>Saccharopolyspora</taxon>
    </lineage>
</organism>
<dbReference type="InterPro" id="IPR036188">
    <property type="entry name" value="FAD/NAD-bd_sf"/>
</dbReference>
<evidence type="ECO:0000256" key="6">
    <source>
        <dbReference type="ARBA" id="ARBA00022630"/>
    </source>
</evidence>
<evidence type="ECO:0000256" key="15">
    <source>
        <dbReference type="ARBA" id="ARBA00048407"/>
    </source>
</evidence>
<keyword evidence="17" id="KW-1185">Reference proteome</keyword>
<dbReference type="PANTHER" id="PTHR42802:SF1">
    <property type="entry name" value="L-ORNITHINE N(5)-MONOOXYGENASE"/>
    <property type="match status" value="1"/>
</dbReference>
<dbReference type="Proteomes" id="UP000580474">
    <property type="component" value="Unassembled WGS sequence"/>
</dbReference>
<comment type="cofactor">
    <cofactor evidence="1">
        <name>FAD</name>
        <dbReference type="ChEBI" id="CHEBI:57692"/>
    </cofactor>
</comment>
<keyword evidence="7" id="KW-0274">FAD</keyword>
<gene>
    <name evidence="16" type="ORF">BJ969_003284</name>
</gene>
<evidence type="ECO:0000256" key="3">
    <source>
        <dbReference type="ARBA" id="ARBA00007588"/>
    </source>
</evidence>
<comment type="similarity">
    <text evidence="3">Belongs to the lysine N(6)-hydroxylase/L-ornithine N(5)-oxygenase family.</text>
</comment>
<dbReference type="Gene3D" id="3.50.50.60">
    <property type="entry name" value="FAD/NAD(P)-binding domain"/>
    <property type="match status" value="1"/>
</dbReference>
<dbReference type="EMBL" id="JACHIV010000001">
    <property type="protein sequence ID" value="MBB5070196.1"/>
    <property type="molecule type" value="Genomic_DNA"/>
</dbReference>
<dbReference type="EC" id="1.14.13.59" evidence="4"/>
<keyword evidence="9 16" id="KW-0560">Oxidoreductase</keyword>
<evidence type="ECO:0000256" key="11">
    <source>
        <dbReference type="ARBA" id="ARBA00029939"/>
    </source>
</evidence>
<evidence type="ECO:0000256" key="1">
    <source>
        <dbReference type="ARBA" id="ARBA00001974"/>
    </source>
</evidence>
<accession>A0A840ND07</accession>
<evidence type="ECO:0000256" key="10">
    <source>
        <dbReference type="ARBA" id="ARBA00023033"/>
    </source>
</evidence>
<dbReference type="GO" id="GO:0006879">
    <property type="term" value="P:intracellular iron ion homeostasis"/>
    <property type="evidence" value="ECO:0007669"/>
    <property type="project" value="TreeGrafter"/>
</dbReference>
<evidence type="ECO:0000256" key="7">
    <source>
        <dbReference type="ARBA" id="ARBA00022827"/>
    </source>
</evidence>
<proteinExistence type="inferred from homology"/>
<dbReference type="InterPro" id="IPR025700">
    <property type="entry name" value="Lys/Orn_oxygenase"/>
</dbReference>
<evidence type="ECO:0000313" key="16">
    <source>
        <dbReference type="EMBL" id="MBB5070196.1"/>
    </source>
</evidence>
<evidence type="ECO:0000256" key="2">
    <source>
        <dbReference type="ARBA" id="ARBA00004924"/>
    </source>
</evidence>
<comment type="caution">
    <text evidence="16">The sequence shown here is derived from an EMBL/GenBank/DDBJ whole genome shotgun (WGS) entry which is preliminary data.</text>
</comment>
<comment type="catalytic activity">
    <reaction evidence="15">
        <text>L-lysine + NADPH + O2 = N(6)-hydroxy-L-lysine + NADP(+) + H2O</text>
        <dbReference type="Rhea" id="RHEA:23228"/>
        <dbReference type="ChEBI" id="CHEBI:15377"/>
        <dbReference type="ChEBI" id="CHEBI:15379"/>
        <dbReference type="ChEBI" id="CHEBI:32551"/>
        <dbReference type="ChEBI" id="CHEBI:57783"/>
        <dbReference type="ChEBI" id="CHEBI:57820"/>
        <dbReference type="ChEBI" id="CHEBI:58349"/>
        <dbReference type="EC" id="1.14.13.59"/>
    </reaction>
</comment>
<evidence type="ECO:0000256" key="5">
    <source>
        <dbReference type="ARBA" id="ARBA00016406"/>
    </source>
</evidence>
<evidence type="ECO:0000256" key="12">
    <source>
        <dbReference type="ARBA" id="ARBA00031158"/>
    </source>
</evidence>
<evidence type="ECO:0000256" key="4">
    <source>
        <dbReference type="ARBA" id="ARBA00013076"/>
    </source>
</evidence>
<sequence length="400" mass="45252">MVALEDAESGLAEQTLMVEQHAEVQWQRGMLIPWAQSQVSFVKDLATPRNPRSRFTFLNYLHEQGRMDEFVNLGTFHPYRLEISNYFRWAASNLSRVRSRYNTRCETIAPIVGEDGTVTGWSARFGDGSTVTARDVVFGIGRDAHVPAVFRDLPESRLIHSTRFLDRVEELRDNGWRRPVVVGGAQSAAEMFASVQDYVPGSSPTIIMRSIGFDYYQTSSFTNELYYSSFVDEFHSAPPQQRERMNAEMRTTNYAGLAPYLLDSLYRDQYLQRLVGDERFRIVTTTDITSARVDGDEVVLTTFDRKTERKSEVRCDVVLLGTGFDQRPPGLVRSAVEGAGARDATVDRNYRVELGEDDRAGIYLHGLNEDTHGISDSLLSVLAQRATEISADMVKRRSND</sequence>
<name>A0A840ND07_9PSEU</name>
<dbReference type="GO" id="GO:0047091">
    <property type="term" value="F:L-lysine 6-monooxygenase (NADPH) activity"/>
    <property type="evidence" value="ECO:0007669"/>
    <property type="project" value="UniProtKB-EC"/>
</dbReference>
<evidence type="ECO:0000256" key="14">
    <source>
        <dbReference type="ARBA" id="ARBA00032738"/>
    </source>
</evidence>